<proteinExistence type="predicted"/>
<organism evidence="2 3">
    <name type="scientific">Scophthalmus maximus</name>
    <name type="common">Turbot</name>
    <name type="synonym">Psetta maxima</name>
    <dbReference type="NCBI Taxonomy" id="52904"/>
    <lineage>
        <taxon>Eukaryota</taxon>
        <taxon>Metazoa</taxon>
        <taxon>Chordata</taxon>
        <taxon>Craniata</taxon>
        <taxon>Vertebrata</taxon>
        <taxon>Euteleostomi</taxon>
        <taxon>Actinopterygii</taxon>
        <taxon>Neopterygii</taxon>
        <taxon>Teleostei</taxon>
        <taxon>Neoteleostei</taxon>
        <taxon>Acanthomorphata</taxon>
        <taxon>Carangaria</taxon>
        <taxon>Pleuronectiformes</taxon>
        <taxon>Pleuronectoidei</taxon>
        <taxon>Scophthalmidae</taxon>
        <taxon>Scophthalmus</taxon>
    </lineage>
</organism>
<protein>
    <submittedName>
        <fullName evidence="2">Uncharacterized protein</fullName>
    </submittedName>
</protein>
<name>A0A2U9CDX9_SCOMX</name>
<gene>
    <name evidence="2" type="ORF">SMAX5B_017891</name>
</gene>
<feature type="region of interest" description="Disordered" evidence="1">
    <location>
        <begin position="46"/>
        <end position="111"/>
    </location>
</feature>
<evidence type="ECO:0000313" key="3">
    <source>
        <dbReference type="Proteomes" id="UP000246464"/>
    </source>
</evidence>
<dbReference type="AlphaFoldDB" id="A0A2U9CDX9"/>
<sequence>MDMQKRSYNRWTDDEVKALLSIFGEDDIQGEIEMATLNEKEYATCQQPDLHKLPGTSGHGGNADNNGSASPQLGKAHLLSEDLDLHAGLPTTDCSQRCKRPASPIVNKSVG</sequence>
<reference evidence="2 3" key="1">
    <citation type="submission" date="2017-12" db="EMBL/GenBank/DDBJ databases">
        <title>Integrating genomic resources of turbot (Scophthalmus maximus) in depth evaluation of genetic and physical mapping variation across individuals.</title>
        <authorList>
            <person name="Martinez P."/>
        </authorList>
    </citation>
    <scope>NUCLEOTIDE SEQUENCE [LARGE SCALE GENOMIC DNA]</scope>
</reference>
<accession>A0A2U9CDX9</accession>
<keyword evidence="3" id="KW-1185">Reference proteome</keyword>
<dbReference type="EMBL" id="CP026257">
    <property type="protein sequence ID" value="AWP13986.1"/>
    <property type="molecule type" value="Genomic_DNA"/>
</dbReference>
<evidence type="ECO:0000313" key="2">
    <source>
        <dbReference type="EMBL" id="AWP13986.1"/>
    </source>
</evidence>
<dbReference type="Proteomes" id="UP000246464">
    <property type="component" value="Chromosome 15"/>
</dbReference>
<evidence type="ECO:0000256" key="1">
    <source>
        <dbReference type="SAM" id="MobiDB-lite"/>
    </source>
</evidence>